<gene>
    <name evidence="1" type="ORF">AX774_g326</name>
</gene>
<dbReference type="EMBL" id="LSSK01000017">
    <property type="protein sequence ID" value="OMH86097.1"/>
    <property type="molecule type" value="Genomic_DNA"/>
</dbReference>
<dbReference type="Proteomes" id="UP000188320">
    <property type="component" value="Unassembled WGS sequence"/>
</dbReference>
<name>A0A1R1PYS3_ZANCU</name>
<dbReference type="AlphaFoldDB" id="A0A1R1PYS3"/>
<sequence length="84" mass="9784">MNRHPKYMPKQVCYLKHPTVPRYVVWITHTLCCKYFIYQWCGLHKCPSRVQAQECVVQEDKGSKSTILLSDFSNILGAFLGFDS</sequence>
<organism evidence="1 2">
    <name type="scientific">Zancudomyces culisetae</name>
    <name type="common">Gut fungus</name>
    <name type="synonym">Smittium culisetae</name>
    <dbReference type="NCBI Taxonomy" id="1213189"/>
    <lineage>
        <taxon>Eukaryota</taxon>
        <taxon>Fungi</taxon>
        <taxon>Fungi incertae sedis</taxon>
        <taxon>Zoopagomycota</taxon>
        <taxon>Kickxellomycotina</taxon>
        <taxon>Harpellomycetes</taxon>
        <taxon>Harpellales</taxon>
        <taxon>Legeriomycetaceae</taxon>
        <taxon>Zancudomyces</taxon>
    </lineage>
</organism>
<keyword evidence="2" id="KW-1185">Reference proteome</keyword>
<comment type="caution">
    <text evidence="1">The sequence shown here is derived from an EMBL/GenBank/DDBJ whole genome shotgun (WGS) entry which is preliminary data.</text>
</comment>
<accession>A0A1R1PYS3</accession>
<evidence type="ECO:0000313" key="2">
    <source>
        <dbReference type="Proteomes" id="UP000188320"/>
    </source>
</evidence>
<proteinExistence type="predicted"/>
<protein>
    <submittedName>
        <fullName evidence="1">Uncharacterized protein</fullName>
    </submittedName>
</protein>
<reference evidence="2" key="1">
    <citation type="submission" date="2017-01" db="EMBL/GenBank/DDBJ databases">
        <authorList>
            <person name="Wang Y."/>
            <person name="White M."/>
            <person name="Kvist S."/>
            <person name="Moncalvo J.-M."/>
        </authorList>
    </citation>
    <scope>NUCLEOTIDE SEQUENCE [LARGE SCALE GENOMIC DNA]</scope>
    <source>
        <strain evidence="2">COL-18-3</strain>
    </source>
</reference>
<evidence type="ECO:0000313" key="1">
    <source>
        <dbReference type="EMBL" id="OMH86097.1"/>
    </source>
</evidence>